<evidence type="ECO:0000313" key="3">
    <source>
        <dbReference type="EMBL" id="KAJ1610975.1"/>
    </source>
</evidence>
<feature type="compositionally biased region" description="Basic and acidic residues" evidence="2">
    <location>
        <begin position="661"/>
        <end position="679"/>
    </location>
</feature>
<feature type="coiled-coil region" evidence="1">
    <location>
        <begin position="580"/>
        <end position="610"/>
    </location>
</feature>
<evidence type="ECO:0000256" key="2">
    <source>
        <dbReference type="SAM" id="MobiDB-lite"/>
    </source>
</evidence>
<proteinExistence type="predicted"/>
<dbReference type="OrthoDB" id="343924at2759"/>
<feature type="region of interest" description="Disordered" evidence="2">
    <location>
        <begin position="408"/>
        <end position="437"/>
    </location>
</feature>
<gene>
    <name evidence="3" type="ORF">OJ253_1006</name>
</gene>
<feature type="compositionally biased region" description="Basic and acidic residues" evidence="2">
    <location>
        <begin position="183"/>
        <end position="192"/>
    </location>
</feature>
<sequence>MARKRRYGSALGGDEITESPFLESINLPDENYYRNMTESPMELDQPHISTNPVKHGLSRANVNNTMIIQDMYNKSIGERVVPKVRRKRTLIPQDVVNHGNDADHFRRELYPEDVDIFQDELSQRNHQTNRISNNNSKNTFAYNTRSKAMSTRQENTNALNKPTENSLRKKAEKGSSNLPPLPRTEDYWPKVNRDTTKDHEEYLNYIRNQHFSRLKENENMRNVNNVDLSNHFSGHQGRVSNIHEGVYSIETPLKSFRSEMMRPMNHRFLYEREANDANGFGEYNRRYNDIIHDHDRVIDLSVFNKSHFESHHERSSVNHNTAAQKQTYQKGIKTRCDAMVGGDTPLRDMPLHEDSGGDISDLAEVKTNEVGVGPSPKNSASLKVSEEVGSERIVGSKQRITGSILRKSVDASDDHSKQVRFSSKKSKTRQAEEKFPEVEDLGFDPSEVPLVDYQDYDYRFSTLGIDQEGTSNVIIDEDKMLDTLSVDSNICLRLVQLSKEEIKLFKKAIQSRSNGESQNDLENSMDDELMMKAVTGIHKYFLNKAFEYESRKEPELRDMISWTTDVNINEDKHQSVSSEREELINKISILNLNINKLTNALQEAEELKSKLFSPLAESPQEDDNNEQTRSKELEYIFKCTDMILNQLESTSANCESGSPKMHSEIDGGDQKNSDVDKSDTSYLCSPTPVMPCDENNPELDSVSDLESRRAEVDIDGLLNECHQSQFIQMESIAVLNDCMSLLDDAEVGMQNFQRLLAKKAFDTNEESGHSHAGFSPSGDSMEVVEDALLRLQRGVSVTPRFSLEGGVNYKSSVGSRKSIGGKT</sequence>
<evidence type="ECO:0000256" key="1">
    <source>
        <dbReference type="SAM" id="Coils"/>
    </source>
</evidence>
<name>A0A9D5HVF9_9CRYT</name>
<feature type="region of interest" description="Disordered" evidence="2">
    <location>
        <begin position="146"/>
        <end position="192"/>
    </location>
</feature>
<dbReference type="EMBL" id="JAPCXC010000020">
    <property type="protein sequence ID" value="KAJ1610975.1"/>
    <property type="molecule type" value="Genomic_DNA"/>
</dbReference>
<feature type="compositionally biased region" description="Basic and acidic residues" evidence="2">
    <location>
        <begin position="408"/>
        <end position="417"/>
    </location>
</feature>
<keyword evidence="1" id="KW-0175">Coiled coil</keyword>
<organism evidence="3">
    <name type="scientific">Cryptosporidium canis</name>
    <dbReference type="NCBI Taxonomy" id="195482"/>
    <lineage>
        <taxon>Eukaryota</taxon>
        <taxon>Sar</taxon>
        <taxon>Alveolata</taxon>
        <taxon>Apicomplexa</taxon>
        <taxon>Conoidasida</taxon>
        <taxon>Coccidia</taxon>
        <taxon>Eucoccidiorida</taxon>
        <taxon>Eimeriorina</taxon>
        <taxon>Cryptosporidiidae</taxon>
        <taxon>Cryptosporidium</taxon>
    </lineage>
</organism>
<dbReference type="Proteomes" id="UP001067231">
    <property type="component" value="Unassembled WGS sequence"/>
</dbReference>
<protein>
    <submittedName>
        <fullName evidence="3">Uncharacterized protein</fullName>
    </submittedName>
</protein>
<dbReference type="AlphaFoldDB" id="A0A9D5HVF9"/>
<feature type="region of interest" description="Disordered" evidence="2">
    <location>
        <begin position="652"/>
        <end position="680"/>
    </location>
</feature>
<feature type="compositionally biased region" description="Polar residues" evidence="2">
    <location>
        <begin position="146"/>
        <end position="165"/>
    </location>
</feature>
<reference evidence="3" key="1">
    <citation type="submission" date="2022-10" db="EMBL/GenBank/DDBJ databases">
        <title>Adaptive evolution leads to modifications in subtelomeric GC content in a zoonotic Cryptosporidium species.</title>
        <authorList>
            <person name="Li J."/>
            <person name="Feng Y."/>
            <person name="Xiao L."/>
        </authorList>
    </citation>
    <scope>NUCLEOTIDE SEQUENCE</scope>
    <source>
        <strain evidence="3">33844</strain>
    </source>
</reference>
<comment type="caution">
    <text evidence="3">The sequence shown here is derived from an EMBL/GenBank/DDBJ whole genome shotgun (WGS) entry which is preliminary data.</text>
</comment>
<accession>A0A9D5HVF9</accession>